<dbReference type="InterPro" id="IPR035892">
    <property type="entry name" value="C2_domain_sf"/>
</dbReference>
<sequence>MEKITKLANRLSLDGSAKTPVVKPDPDALFSPVVTSHLEEIYASLTASSDVDFVKDIQHETPPTDTEAGPLSSLEAFKEYMAGPNASALQPAQKPDLTVPITDFFISSSHNTYLTGNQLSSDSDASAYTNALLNGCRCVEIDVWDGDLDSDSDGDVSSSSESSSDDEQTKERKKEKQKKKAETVGRRNTVSKKLNGLLGRKSPPADEPAEEEKSLGAKARELIRMESKEPTEEEKSLGARARELIHMESKEPTEEEKSLGARARELIHMESKEPTEEEKSLGAKARELIHMESKEPTEEEKSLGAKARELIGREPKEPAVAPTEEEKSLGARARELIGREPNEPAVAPTEEEKSLGARARELIGREPKEPAVAPVEEEKSLGARARELIRPEPKVLHGHTLTKDTTFRDVCHAIRDSAFVKSDLPVIVSLEVHASLEQQETMVEIMEEAWRGMLLEVTPEIEATKAPPPLKKLRRKILIKVKYVAPADDTEGADQEDYTDELEGLQPQPSQGEASVTKTNTNASAPPVKPSKISQALSRLAVFTKGFHFSHFAQPEAKVPGHVFSLSEKAARAAYANDRDALFEHNRRHFMRVYPFGLRVDSSNLDPTFYWRRGAQIVALNWQKLDKGMMLNRGLFAGEEGWVRKPQGYLSTEESSAPVPKVQLDLSIEFIAAQNLPLPPGDTKEKGFHPYVSCYLHVETPSEEPDSPTDDDTTDSEKYSYKRETKSTTGCNPDFKGQKVTFPTMTGIVEDLTFVRFKVKDHELCRDSLAAWACIKLNRLREGYRLIHLYDCAGADSGGAILVRVTKKLDQVSA</sequence>
<keyword evidence="11" id="KW-1185">Reference proteome</keyword>
<dbReference type="GO" id="GO:0048015">
    <property type="term" value="P:phosphatidylinositol-mediated signaling"/>
    <property type="evidence" value="ECO:0007669"/>
    <property type="project" value="TreeGrafter"/>
</dbReference>
<evidence type="ECO:0000256" key="6">
    <source>
        <dbReference type="ARBA" id="ARBA00059664"/>
    </source>
</evidence>
<feature type="compositionally biased region" description="Basic and acidic residues" evidence="8">
    <location>
        <begin position="715"/>
        <end position="726"/>
    </location>
</feature>
<feature type="compositionally biased region" description="Basic and acidic residues" evidence="8">
    <location>
        <begin position="167"/>
        <end position="185"/>
    </location>
</feature>
<dbReference type="InterPro" id="IPR001192">
    <property type="entry name" value="PI-PLC_fam"/>
</dbReference>
<proteinExistence type="predicted"/>
<dbReference type="EC" id="3.1.4.11" evidence="7"/>
<dbReference type="SMART" id="SM00149">
    <property type="entry name" value="PLCYc"/>
    <property type="match status" value="1"/>
</dbReference>
<dbReference type="SUPFAM" id="SSF51695">
    <property type="entry name" value="PLC-like phosphodiesterases"/>
    <property type="match status" value="1"/>
</dbReference>
<feature type="compositionally biased region" description="Polar residues" evidence="8">
    <location>
        <begin position="507"/>
        <end position="524"/>
    </location>
</feature>
<dbReference type="InterPro" id="IPR017946">
    <property type="entry name" value="PLC-like_Pdiesterase_TIM-brl"/>
</dbReference>
<accession>A0A2I1D7V5</accession>
<dbReference type="InterPro" id="IPR000909">
    <property type="entry name" value="PLipase_C_PInositol-sp_X_dom"/>
</dbReference>
<dbReference type="SMART" id="SM00148">
    <property type="entry name" value="PLCXc"/>
    <property type="match status" value="1"/>
</dbReference>
<dbReference type="PANTHER" id="PTHR10336">
    <property type="entry name" value="PHOSPHOINOSITIDE-SPECIFIC PHOSPHOLIPASE C FAMILY PROTEIN"/>
    <property type="match status" value="1"/>
</dbReference>
<comment type="catalytic activity">
    <reaction evidence="1 7">
        <text>a 1,2-diacyl-sn-glycero-3-phospho-(1D-myo-inositol-4,5-bisphosphate) + H2O = 1D-myo-inositol 1,4,5-trisphosphate + a 1,2-diacyl-sn-glycerol + H(+)</text>
        <dbReference type="Rhea" id="RHEA:33179"/>
        <dbReference type="ChEBI" id="CHEBI:15377"/>
        <dbReference type="ChEBI" id="CHEBI:15378"/>
        <dbReference type="ChEBI" id="CHEBI:17815"/>
        <dbReference type="ChEBI" id="CHEBI:58456"/>
        <dbReference type="ChEBI" id="CHEBI:203600"/>
        <dbReference type="EC" id="3.1.4.11"/>
    </reaction>
</comment>
<evidence type="ECO:0000259" key="9">
    <source>
        <dbReference type="PROSITE" id="PS50008"/>
    </source>
</evidence>
<keyword evidence="3 7" id="KW-0442">Lipid degradation</keyword>
<dbReference type="GO" id="GO:0051209">
    <property type="term" value="P:release of sequestered calcium ion into cytosol"/>
    <property type="evidence" value="ECO:0007669"/>
    <property type="project" value="TreeGrafter"/>
</dbReference>
<evidence type="ECO:0000256" key="8">
    <source>
        <dbReference type="SAM" id="MobiDB-lite"/>
    </source>
</evidence>
<dbReference type="GO" id="GO:0004435">
    <property type="term" value="F:phosphatidylinositol-4,5-bisphosphate phospholipase C activity"/>
    <property type="evidence" value="ECO:0007669"/>
    <property type="project" value="UniProtKB-EC"/>
</dbReference>
<feature type="compositionally biased region" description="Basic and acidic residues" evidence="8">
    <location>
        <begin position="211"/>
        <end position="237"/>
    </location>
</feature>
<dbReference type="Pfam" id="PF00387">
    <property type="entry name" value="PI-PLC-Y"/>
    <property type="match status" value="1"/>
</dbReference>
<evidence type="ECO:0000313" key="11">
    <source>
        <dbReference type="Proteomes" id="UP000234254"/>
    </source>
</evidence>
<comment type="caution">
    <text evidence="10">The sequence shown here is derived from an EMBL/GenBank/DDBJ whole genome shotgun (WGS) entry which is preliminary data.</text>
</comment>
<dbReference type="OrthoDB" id="269822at2759"/>
<organism evidence="10 11">
    <name type="scientific">Aspergillus campestris (strain IBT 28561)</name>
    <dbReference type="NCBI Taxonomy" id="1392248"/>
    <lineage>
        <taxon>Eukaryota</taxon>
        <taxon>Fungi</taxon>
        <taxon>Dikarya</taxon>
        <taxon>Ascomycota</taxon>
        <taxon>Pezizomycotina</taxon>
        <taxon>Eurotiomycetes</taxon>
        <taxon>Eurotiomycetidae</taxon>
        <taxon>Eurotiales</taxon>
        <taxon>Aspergillaceae</taxon>
        <taxon>Aspergillus</taxon>
        <taxon>Aspergillus subgen. Circumdati</taxon>
    </lineage>
</organism>
<dbReference type="AlphaFoldDB" id="A0A2I1D7V5"/>
<dbReference type="FunFam" id="3.20.20.190:FF:000039">
    <property type="entry name" value="Phosphoinositide phospholipase C"/>
    <property type="match status" value="1"/>
</dbReference>
<dbReference type="RefSeq" id="XP_024694553.1">
    <property type="nucleotide sequence ID" value="XM_024835889.1"/>
</dbReference>
<name>A0A2I1D7V5_ASPC2</name>
<evidence type="ECO:0000256" key="2">
    <source>
        <dbReference type="ARBA" id="ARBA00022801"/>
    </source>
</evidence>
<dbReference type="CDD" id="cd00275">
    <property type="entry name" value="C2_PLC_like"/>
    <property type="match status" value="1"/>
</dbReference>
<dbReference type="GeneID" id="36543413"/>
<dbReference type="EMBL" id="MSFM01000004">
    <property type="protein sequence ID" value="PKY05959.1"/>
    <property type="molecule type" value="Genomic_DNA"/>
</dbReference>
<dbReference type="PRINTS" id="PR00390">
    <property type="entry name" value="PHPHLIPASEC"/>
</dbReference>
<reference evidence="10" key="1">
    <citation type="submission" date="2016-12" db="EMBL/GenBank/DDBJ databases">
        <title>The genomes of Aspergillus section Nigri reveals drivers in fungal speciation.</title>
        <authorList>
            <consortium name="DOE Joint Genome Institute"/>
            <person name="Vesth T.C."/>
            <person name="Nybo J."/>
            <person name="Theobald S."/>
            <person name="Brandl J."/>
            <person name="Frisvad J.C."/>
            <person name="Nielsen K.F."/>
            <person name="Lyhne E.K."/>
            <person name="Kogle M.E."/>
            <person name="Kuo A."/>
            <person name="Riley R."/>
            <person name="Clum A."/>
            <person name="Nolan M."/>
            <person name="Lipzen A."/>
            <person name="Salamov A."/>
            <person name="Henrissat B."/>
            <person name="Wiebenga A."/>
            <person name="De vries R.P."/>
            <person name="Grigoriev I.V."/>
            <person name="Mortensen U.H."/>
            <person name="Andersen M.R."/>
            <person name="Baker S.E."/>
        </authorList>
    </citation>
    <scope>NUCLEOTIDE SEQUENCE</scope>
    <source>
        <strain evidence="10">IBT 28561</strain>
    </source>
</reference>
<feature type="region of interest" description="Disordered" evidence="8">
    <location>
        <begin position="490"/>
        <end position="530"/>
    </location>
</feature>
<evidence type="ECO:0000313" key="10">
    <source>
        <dbReference type="EMBL" id="PKY05959.1"/>
    </source>
</evidence>
<evidence type="ECO:0000256" key="4">
    <source>
        <dbReference type="ARBA" id="ARBA00023098"/>
    </source>
</evidence>
<dbReference type="Pfam" id="PF00388">
    <property type="entry name" value="PI-PLC-X"/>
    <property type="match status" value="2"/>
</dbReference>
<dbReference type="SMART" id="SM00239">
    <property type="entry name" value="C2"/>
    <property type="match status" value="1"/>
</dbReference>
<keyword evidence="4 7" id="KW-0443">Lipid metabolism</keyword>
<dbReference type="InterPro" id="IPR000008">
    <property type="entry name" value="C2_dom"/>
</dbReference>
<dbReference type="Proteomes" id="UP000234254">
    <property type="component" value="Unassembled WGS sequence"/>
</dbReference>
<feature type="region of interest" description="Disordered" evidence="8">
    <location>
        <begin position="149"/>
        <end position="237"/>
    </location>
</feature>
<dbReference type="Gene3D" id="3.20.20.190">
    <property type="entry name" value="Phosphatidylinositol (PI) phosphodiesterase"/>
    <property type="match status" value="2"/>
</dbReference>
<dbReference type="VEuPathDB" id="FungiDB:P168DRAFT_280822"/>
<dbReference type="FunFam" id="2.60.40.150:FF:000220">
    <property type="entry name" value="Phosphoinositide phospholipase C"/>
    <property type="match status" value="1"/>
</dbReference>
<feature type="region of interest" description="Disordered" evidence="8">
    <location>
        <begin position="699"/>
        <end position="733"/>
    </location>
</feature>
<feature type="compositionally biased region" description="Acidic residues" evidence="8">
    <location>
        <begin position="490"/>
        <end position="503"/>
    </location>
</feature>
<comment type="function">
    <text evidence="6">The production of the second messenger molecules diacylglycerol (DAG) and inositol 1,4,5-trisphosphate (IP3) is mediated by activated phosphatidylinositol-specific phospholipase C enzymes.</text>
</comment>
<dbReference type="PROSITE" id="PS50007">
    <property type="entry name" value="PIPLC_X_DOMAIN"/>
    <property type="match status" value="1"/>
</dbReference>
<dbReference type="GO" id="GO:0016042">
    <property type="term" value="P:lipid catabolic process"/>
    <property type="evidence" value="ECO:0007669"/>
    <property type="project" value="UniProtKB-KW"/>
</dbReference>
<evidence type="ECO:0000256" key="5">
    <source>
        <dbReference type="ARBA" id="ARBA00023224"/>
    </source>
</evidence>
<protein>
    <recommendedName>
        <fullName evidence="7">Phosphoinositide phospholipase C</fullName>
        <ecNumber evidence="7">3.1.4.11</ecNumber>
    </recommendedName>
</protein>
<evidence type="ECO:0000256" key="7">
    <source>
        <dbReference type="RuleBase" id="RU361133"/>
    </source>
</evidence>
<dbReference type="PANTHER" id="PTHR10336:SF82">
    <property type="entry name" value="PHOSPHOINOSITIDE PHOSPHOLIPASE C"/>
    <property type="match status" value="1"/>
</dbReference>
<dbReference type="Gene3D" id="2.60.40.150">
    <property type="entry name" value="C2 domain"/>
    <property type="match status" value="1"/>
</dbReference>
<dbReference type="InterPro" id="IPR001711">
    <property type="entry name" value="PLipase_C_Pinositol-sp_Y"/>
</dbReference>
<feature type="compositionally biased region" description="Acidic residues" evidence="8">
    <location>
        <begin position="701"/>
        <end position="714"/>
    </location>
</feature>
<dbReference type="PROSITE" id="PS50008">
    <property type="entry name" value="PIPLC_Y_DOMAIN"/>
    <property type="match status" value="1"/>
</dbReference>
<dbReference type="SUPFAM" id="SSF49562">
    <property type="entry name" value="C2 domain (Calcium/lipid-binding domain, CaLB)"/>
    <property type="match status" value="1"/>
</dbReference>
<gene>
    <name evidence="10" type="ORF">P168DRAFT_280822</name>
</gene>
<feature type="domain" description="PI-PLC Y-box" evidence="9">
    <location>
        <begin position="537"/>
        <end position="650"/>
    </location>
</feature>
<evidence type="ECO:0000256" key="3">
    <source>
        <dbReference type="ARBA" id="ARBA00022963"/>
    </source>
</evidence>
<keyword evidence="5" id="KW-0807">Transducer</keyword>
<keyword evidence="2 7" id="KW-0378">Hydrolase</keyword>
<evidence type="ECO:0000256" key="1">
    <source>
        <dbReference type="ARBA" id="ARBA00001195"/>
    </source>
</evidence>